<feature type="region of interest" description="Disordered" evidence="1">
    <location>
        <begin position="108"/>
        <end position="180"/>
    </location>
</feature>
<keyword evidence="2" id="KW-1133">Transmembrane helix</keyword>
<evidence type="ECO:0000313" key="3">
    <source>
        <dbReference type="EMBL" id="ROV93603.1"/>
    </source>
</evidence>
<feature type="region of interest" description="Disordered" evidence="1">
    <location>
        <begin position="42"/>
        <end position="66"/>
    </location>
</feature>
<evidence type="ECO:0000256" key="2">
    <source>
        <dbReference type="SAM" id="Phobius"/>
    </source>
</evidence>
<feature type="transmembrane region" description="Helical" evidence="2">
    <location>
        <begin position="6"/>
        <end position="31"/>
    </location>
</feature>
<keyword evidence="2" id="KW-0812">Transmembrane</keyword>
<organism evidence="3 4">
    <name type="scientific">Cytospora schulzeri</name>
    <dbReference type="NCBI Taxonomy" id="448051"/>
    <lineage>
        <taxon>Eukaryota</taxon>
        <taxon>Fungi</taxon>
        <taxon>Dikarya</taxon>
        <taxon>Ascomycota</taxon>
        <taxon>Pezizomycotina</taxon>
        <taxon>Sordariomycetes</taxon>
        <taxon>Sordariomycetidae</taxon>
        <taxon>Diaporthales</taxon>
        <taxon>Cytosporaceae</taxon>
        <taxon>Cytospora</taxon>
    </lineage>
</organism>
<protein>
    <submittedName>
        <fullName evidence="3">Uncharacterized protein</fullName>
    </submittedName>
</protein>
<evidence type="ECO:0000313" key="4">
    <source>
        <dbReference type="Proteomes" id="UP000283895"/>
    </source>
</evidence>
<dbReference type="EMBL" id="LKEA01000044">
    <property type="protein sequence ID" value="ROV93603.1"/>
    <property type="molecule type" value="Genomic_DNA"/>
</dbReference>
<accession>A0A423VRF6</accession>
<dbReference type="OrthoDB" id="10470201at2759"/>
<proteinExistence type="predicted"/>
<keyword evidence="2" id="KW-0472">Membrane</keyword>
<dbReference type="AlphaFoldDB" id="A0A423VRF6"/>
<feature type="compositionally biased region" description="Basic and acidic residues" evidence="1">
    <location>
        <begin position="42"/>
        <end position="65"/>
    </location>
</feature>
<reference evidence="3 4" key="1">
    <citation type="submission" date="2015-09" db="EMBL/GenBank/DDBJ databases">
        <title>Host preference determinants of Valsa canker pathogens revealed by comparative genomics.</title>
        <authorList>
            <person name="Yin Z."/>
            <person name="Huang L."/>
        </authorList>
    </citation>
    <scope>NUCLEOTIDE SEQUENCE [LARGE SCALE GENOMIC DNA]</scope>
    <source>
        <strain evidence="3 4">03-1</strain>
    </source>
</reference>
<dbReference type="Proteomes" id="UP000283895">
    <property type="component" value="Unassembled WGS sequence"/>
</dbReference>
<comment type="caution">
    <text evidence="3">The sequence shown here is derived from an EMBL/GenBank/DDBJ whole genome shotgun (WGS) entry which is preliminary data.</text>
</comment>
<sequence>MFSQGLWIIIIPCLVIVLLIFWAWFPFWIFVKAFKGIFGTEKPENSQEPVRAEEDDKSLSAEGVKRSVIQPPVLQPPVVQPTAFDPEYFQQTHRLDFDPREAKRRLAFKNRTENEVSGARADLNTGGNEVETLEPENLRLQGVQRRREPSRRNLPPQAGEDTEGSQRPKPVVKSDQEAPR</sequence>
<keyword evidence="4" id="KW-1185">Reference proteome</keyword>
<evidence type="ECO:0000256" key="1">
    <source>
        <dbReference type="SAM" id="MobiDB-lite"/>
    </source>
</evidence>
<gene>
    <name evidence="3" type="ORF">VMCG_08116</name>
</gene>
<name>A0A423VRF6_9PEZI</name>